<sequence>MHYVEEITITGRVSPAIYAEAPVIKNCRIAKPDSLGNRVHHGPVEMNRGHGNLTLKQAQERYGSTGRFTRC</sequence>
<dbReference type="RefSeq" id="WP_096805611.1">
    <property type="nucleotide sequence ID" value="NZ_CP022196.1"/>
</dbReference>
<gene>
    <name evidence="2" type="ORF">CEW89_08590</name>
</gene>
<dbReference type="Proteomes" id="UP000217935">
    <property type="component" value="Chromosome"/>
</dbReference>
<evidence type="ECO:0000313" key="2">
    <source>
        <dbReference type="EMBL" id="ATG47626.1"/>
    </source>
</evidence>
<dbReference type="EMBL" id="CP022196">
    <property type="protein sequence ID" value="ATG47626.1"/>
    <property type="molecule type" value="Genomic_DNA"/>
</dbReference>
<dbReference type="KEGG" id="ceh:CEW89_08590"/>
<evidence type="ECO:0000256" key="1">
    <source>
        <dbReference type="SAM" id="MobiDB-lite"/>
    </source>
</evidence>
<reference evidence="2 3" key="1">
    <citation type="submission" date="2017-06" db="EMBL/GenBank/DDBJ databases">
        <title>Celeribacter sp. TSPH2 complete genome sequence.</title>
        <authorList>
            <person name="Woo J.-H."/>
            <person name="Kim H.-S."/>
        </authorList>
    </citation>
    <scope>NUCLEOTIDE SEQUENCE [LARGE SCALE GENOMIC DNA]</scope>
    <source>
        <strain evidence="2 3">TSPH2</strain>
    </source>
</reference>
<proteinExistence type="predicted"/>
<name>A0A291GCA0_9RHOB</name>
<feature type="region of interest" description="Disordered" evidence="1">
    <location>
        <begin position="35"/>
        <end position="71"/>
    </location>
</feature>
<accession>A0A291GCA0</accession>
<evidence type="ECO:0000313" key="3">
    <source>
        <dbReference type="Proteomes" id="UP000217935"/>
    </source>
</evidence>
<keyword evidence="3" id="KW-1185">Reference proteome</keyword>
<dbReference type="AlphaFoldDB" id="A0A291GCA0"/>
<organism evidence="2 3">
    <name type="scientific">Celeribacter ethanolicus</name>
    <dbReference type="NCBI Taxonomy" id="1758178"/>
    <lineage>
        <taxon>Bacteria</taxon>
        <taxon>Pseudomonadati</taxon>
        <taxon>Pseudomonadota</taxon>
        <taxon>Alphaproteobacteria</taxon>
        <taxon>Rhodobacterales</taxon>
        <taxon>Roseobacteraceae</taxon>
        <taxon>Celeribacter</taxon>
    </lineage>
</organism>
<protein>
    <submittedName>
        <fullName evidence="2">Uncharacterized protein</fullName>
    </submittedName>
</protein>